<evidence type="ECO:0000313" key="1">
    <source>
        <dbReference type="EMBL" id="KAK3752942.1"/>
    </source>
</evidence>
<comment type="caution">
    <text evidence="1">The sequence shown here is derived from an EMBL/GenBank/DDBJ whole genome shotgun (WGS) entry which is preliminary data.</text>
</comment>
<sequence length="111" mass="12427">MSTCRLIKQAVSVFSSSTKESVKANGSHLRSVSGLMQRRLAEKKKTRPKRVSDEHVDLCCGIQMFKFKGLNFCPQIPSDRRTVSCKGNNPFHPLLAMEQAVLEYGGLSREI</sequence>
<organism evidence="1 2">
    <name type="scientific">Elysia crispata</name>
    <name type="common">lettuce slug</name>
    <dbReference type="NCBI Taxonomy" id="231223"/>
    <lineage>
        <taxon>Eukaryota</taxon>
        <taxon>Metazoa</taxon>
        <taxon>Spiralia</taxon>
        <taxon>Lophotrochozoa</taxon>
        <taxon>Mollusca</taxon>
        <taxon>Gastropoda</taxon>
        <taxon>Heterobranchia</taxon>
        <taxon>Euthyneura</taxon>
        <taxon>Panpulmonata</taxon>
        <taxon>Sacoglossa</taxon>
        <taxon>Placobranchoidea</taxon>
        <taxon>Plakobranchidae</taxon>
        <taxon>Elysia</taxon>
    </lineage>
</organism>
<protein>
    <submittedName>
        <fullName evidence="1">Uncharacterized protein</fullName>
    </submittedName>
</protein>
<evidence type="ECO:0000313" key="2">
    <source>
        <dbReference type="Proteomes" id="UP001283361"/>
    </source>
</evidence>
<reference evidence="1" key="1">
    <citation type="journal article" date="2023" name="G3 (Bethesda)">
        <title>A reference genome for the long-term kleptoplast-retaining sea slug Elysia crispata morphotype clarki.</title>
        <authorList>
            <person name="Eastman K.E."/>
            <person name="Pendleton A.L."/>
            <person name="Shaikh M.A."/>
            <person name="Suttiyut T."/>
            <person name="Ogas R."/>
            <person name="Tomko P."/>
            <person name="Gavelis G."/>
            <person name="Widhalm J.R."/>
            <person name="Wisecaver J.H."/>
        </authorList>
    </citation>
    <scope>NUCLEOTIDE SEQUENCE</scope>
    <source>
        <strain evidence="1">ECLA1</strain>
    </source>
</reference>
<proteinExistence type="predicted"/>
<dbReference type="AlphaFoldDB" id="A0AAE0YNX3"/>
<accession>A0AAE0YNX3</accession>
<name>A0AAE0YNX3_9GAST</name>
<keyword evidence="2" id="KW-1185">Reference proteome</keyword>
<dbReference type="EMBL" id="JAWDGP010005730">
    <property type="protein sequence ID" value="KAK3752942.1"/>
    <property type="molecule type" value="Genomic_DNA"/>
</dbReference>
<gene>
    <name evidence="1" type="ORF">RRG08_021186</name>
</gene>
<dbReference type="Proteomes" id="UP001283361">
    <property type="component" value="Unassembled WGS sequence"/>
</dbReference>